<dbReference type="InterPro" id="IPR050985">
    <property type="entry name" value="Alpha-glycosidase_related"/>
</dbReference>
<evidence type="ECO:0000256" key="1">
    <source>
        <dbReference type="ARBA" id="ARBA00022801"/>
    </source>
</evidence>
<dbReference type="PANTHER" id="PTHR43053:SF3">
    <property type="entry name" value="ALPHA-GALACTOSIDASE C-RELATED"/>
    <property type="match status" value="1"/>
</dbReference>
<dbReference type="GO" id="GO:0004557">
    <property type="term" value="F:alpha-galactosidase activity"/>
    <property type="evidence" value="ECO:0007669"/>
    <property type="project" value="InterPro"/>
</dbReference>
<dbReference type="AlphaFoldDB" id="A0A494XZG8"/>
<reference evidence="3 4" key="1">
    <citation type="submission" date="2018-10" db="EMBL/GenBank/DDBJ databases">
        <title>Cohnella sp. M2MS4P-1, whole genome shotgun sequence.</title>
        <authorList>
            <person name="Tuo L."/>
        </authorList>
    </citation>
    <scope>NUCLEOTIDE SEQUENCE [LARGE SCALE GENOMIC DNA]</scope>
    <source>
        <strain evidence="3 4">M2MS4P-1</strain>
    </source>
</reference>
<name>A0A494XZG8_9BACL</name>
<sequence>MPFAQKSRQDHYQLIGSGDRFQSIVEVETPEEGIDLVHIRITADSPDTPPVFRLIWKHPIVDIHGVWHPNGYRNRGLAPDWTSGYTSKSTNSAPVVSLFSSTGQSRMTFAYSDTLNPVVCKAGVNEELAEFHCSIHLFEEPTSPIDNYEATLRVDYRDRAYYDCLNDVQMWWSGFPGLTPSPVPAPAREPMYSTWYSFHQDVEPEAIEEQCRLAKALGCETVIVDDGWQTANSVRGYAYCGDWEVCTDKIPDMKAHVERVHSLGMKYMLWYSVPFVGIHSKTWDRFRDKMLYTIESRGWGIVDPRFPEIREYLIGIYERAMHEWNLDGFKLDFVDSFNLPEEKKQEYGWGRDYVSVPEAVDRLMSDIMDRLRAINPEVMIEFRQSYVGPYMRKYGNMFRAADCPNDSLENRVRTLDIRLLCGDTAAHADMLMWHPEDPVESAALQLINVLFAVPQISVKLDRLPEEHVEMVAYWLSFWNEHRGVLLDGRLEPHHPELMYPLVEASDSDKLIAAVYQRTIVTLDRDRKLPKTIILINGTRSEGVYIELAADGGSREIEIKDCKGNVVERSTLPLRSGVRRLHVPPAGVITLTENDRNSLIR</sequence>
<gene>
    <name evidence="3" type="ORF">D7Z26_14440</name>
</gene>
<keyword evidence="4" id="KW-1185">Reference proteome</keyword>
<dbReference type="OrthoDB" id="9807519at2"/>
<dbReference type="GO" id="GO:0016052">
    <property type="term" value="P:carbohydrate catabolic process"/>
    <property type="evidence" value="ECO:0007669"/>
    <property type="project" value="InterPro"/>
</dbReference>
<dbReference type="InterPro" id="IPR002252">
    <property type="entry name" value="Glyco_hydro_36"/>
</dbReference>
<dbReference type="Gene3D" id="3.20.20.70">
    <property type="entry name" value="Aldolase class I"/>
    <property type="match status" value="1"/>
</dbReference>
<dbReference type="RefSeq" id="WP_120977687.1">
    <property type="nucleotide sequence ID" value="NZ_RBZM01000006.1"/>
</dbReference>
<organism evidence="3 4">
    <name type="scientific">Cohnella endophytica</name>
    <dbReference type="NCBI Taxonomy" id="2419778"/>
    <lineage>
        <taxon>Bacteria</taxon>
        <taxon>Bacillati</taxon>
        <taxon>Bacillota</taxon>
        <taxon>Bacilli</taxon>
        <taxon>Bacillales</taxon>
        <taxon>Paenibacillaceae</taxon>
        <taxon>Cohnella</taxon>
    </lineage>
</organism>
<dbReference type="Pfam" id="PF02065">
    <property type="entry name" value="Melibiase"/>
    <property type="match status" value="1"/>
</dbReference>
<proteinExistence type="predicted"/>
<keyword evidence="1" id="KW-0378">Hydrolase</keyword>
<evidence type="ECO:0000256" key="2">
    <source>
        <dbReference type="ARBA" id="ARBA00023295"/>
    </source>
</evidence>
<comment type="caution">
    <text evidence="3">The sequence shown here is derived from an EMBL/GenBank/DDBJ whole genome shotgun (WGS) entry which is preliminary data.</text>
</comment>
<accession>A0A494XZG8</accession>
<dbReference type="EMBL" id="RBZM01000006">
    <property type="protein sequence ID" value="RKP52943.1"/>
    <property type="molecule type" value="Genomic_DNA"/>
</dbReference>
<evidence type="ECO:0000313" key="3">
    <source>
        <dbReference type="EMBL" id="RKP52943.1"/>
    </source>
</evidence>
<dbReference type="Proteomes" id="UP000282076">
    <property type="component" value="Unassembled WGS sequence"/>
</dbReference>
<dbReference type="InterPro" id="IPR017853">
    <property type="entry name" value="GH"/>
</dbReference>
<protein>
    <submittedName>
        <fullName evidence="3">Alpha-galactosidase</fullName>
    </submittedName>
</protein>
<keyword evidence="2" id="KW-0326">Glycosidase</keyword>
<evidence type="ECO:0000313" key="4">
    <source>
        <dbReference type="Proteomes" id="UP000282076"/>
    </source>
</evidence>
<dbReference type="InterPro" id="IPR013785">
    <property type="entry name" value="Aldolase_TIM"/>
</dbReference>
<dbReference type="SUPFAM" id="SSF51445">
    <property type="entry name" value="(Trans)glycosidases"/>
    <property type="match status" value="1"/>
</dbReference>
<dbReference type="PANTHER" id="PTHR43053">
    <property type="entry name" value="GLYCOSIDASE FAMILY 31"/>
    <property type="match status" value="1"/>
</dbReference>
<dbReference type="CDD" id="cd14791">
    <property type="entry name" value="GH36"/>
    <property type="match status" value="1"/>
</dbReference>